<dbReference type="AlphaFoldDB" id="A0A3P6TL21"/>
<keyword evidence="4" id="KW-1185">Reference proteome</keyword>
<dbReference type="SUPFAM" id="SSF53448">
    <property type="entry name" value="Nucleotide-diphospho-sugar transferases"/>
    <property type="match status" value="1"/>
</dbReference>
<dbReference type="InterPro" id="IPR029044">
    <property type="entry name" value="Nucleotide-diphossugar_trans"/>
</dbReference>
<protein>
    <recommendedName>
        <fullName evidence="2">Glycosyltransferase 2-like domain-containing protein</fullName>
    </recommendedName>
</protein>
<evidence type="ECO:0000256" key="1">
    <source>
        <dbReference type="SAM" id="Phobius"/>
    </source>
</evidence>
<keyword evidence="1" id="KW-0812">Transmembrane</keyword>
<dbReference type="Proteomes" id="UP000277928">
    <property type="component" value="Unassembled WGS sequence"/>
</dbReference>
<dbReference type="OrthoDB" id="3784at2759"/>
<dbReference type="EMBL" id="UYRX01001222">
    <property type="protein sequence ID" value="VDK88776.1"/>
    <property type="molecule type" value="Genomic_DNA"/>
</dbReference>
<reference evidence="3 4" key="1">
    <citation type="submission" date="2018-08" db="EMBL/GenBank/DDBJ databases">
        <authorList>
            <person name="Laetsch R D."/>
            <person name="Stevens L."/>
            <person name="Kumar S."/>
            <person name="Blaxter L. M."/>
        </authorList>
    </citation>
    <scope>NUCLEOTIDE SEQUENCE [LARGE SCALE GENOMIC DNA]</scope>
</reference>
<dbReference type="GO" id="GO:0006487">
    <property type="term" value="P:protein N-linked glycosylation"/>
    <property type="evidence" value="ECO:0007669"/>
    <property type="project" value="TreeGrafter"/>
</dbReference>
<sequence>MYYKNFRKCTVKSSASQHFHNSSKTTARIVPFFFFGHLDAESFIESWIQSVSMDLMTMLLGFVVSCIPIAITSLYLLSWITPWPVRTQKDLLQPMLVYSPSNHGSEQFKPLLTCDDDSSGKLYCTKPDLYLSIIIPAMNEQKRLPIMLNECVPYLEDRHVKDSSFTYEIIVVDDGSTDGTADTACQYAEKCGRKIRVLRLGKNLGKGGAVRRGVLCARGSLILFADADGATKFADFQRVEEELLGLTTLDGRVLKTRTNLDWVIPAIAIGS</sequence>
<feature type="transmembrane region" description="Helical" evidence="1">
    <location>
        <begin position="59"/>
        <end position="80"/>
    </location>
</feature>
<dbReference type="InterPro" id="IPR001173">
    <property type="entry name" value="Glyco_trans_2-like"/>
</dbReference>
<dbReference type="Gene3D" id="3.90.550.10">
    <property type="entry name" value="Spore Coat Polysaccharide Biosynthesis Protein SpsA, Chain A"/>
    <property type="match status" value="1"/>
</dbReference>
<organism evidence="3 4">
    <name type="scientific">Litomosoides sigmodontis</name>
    <name type="common">Filarial nematode worm</name>
    <dbReference type="NCBI Taxonomy" id="42156"/>
    <lineage>
        <taxon>Eukaryota</taxon>
        <taxon>Metazoa</taxon>
        <taxon>Ecdysozoa</taxon>
        <taxon>Nematoda</taxon>
        <taxon>Chromadorea</taxon>
        <taxon>Rhabditida</taxon>
        <taxon>Spirurina</taxon>
        <taxon>Spiruromorpha</taxon>
        <taxon>Filarioidea</taxon>
        <taxon>Onchocercidae</taxon>
        <taxon>Litomosoides</taxon>
    </lineage>
</organism>
<evidence type="ECO:0000259" key="2">
    <source>
        <dbReference type="Pfam" id="PF00535"/>
    </source>
</evidence>
<dbReference type="GO" id="GO:0005789">
    <property type="term" value="C:endoplasmic reticulum membrane"/>
    <property type="evidence" value="ECO:0007669"/>
    <property type="project" value="TreeGrafter"/>
</dbReference>
<evidence type="ECO:0000313" key="4">
    <source>
        <dbReference type="Proteomes" id="UP000277928"/>
    </source>
</evidence>
<keyword evidence="1" id="KW-0472">Membrane</keyword>
<name>A0A3P6TL21_LITSI</name>
<evidence type="ECO:0000313" key="3">
    <source>
        <dbReference type="EMBL" id="VDK88776.1"/>
    </source>
</evidence>
<dbReference type="PANTHER" id="PTHR10859">
    <property type="entry name" value="GLYCOSYL TRANSFERASE"/>
    <property type="match status" value="1"/>
</dbReference>
<dbReference type="PANTHER" id="PTHR10859:SF91">
    <property type="entry name" value="DOLICHYL-PHOSPHATE BETA-GLUCOSYLTRANSFERASE"/>
    <property type="match status" value="1"/>
</dbReference>
<accession>A0A3P6TL21</accession>
<feature type="non-terminal residue" evidence="3">
    <location>
        <position position="271"/>
    </location>
</feature>
<keyword evidence="1" id="KW-1133">Transmembrane helix</keyword>
<dbReference type="STRING" id="42156.A0A3P6TL21"/>
<dbReference type="Pfam" id="PF00535">
    <property type="entry name" value="Glycos_transf_2"/>
    <property type="match status" value="1"/>
</dbReference>
<proteinExistence type="predicted"/>
<feature type="domain" description="Glycosyltransferase 2-like" evidence="2">
    <location>
        <begin position="132"/>
        <end position="239"/>
    </location>
</feature>
<gene>
    <name evidence="3" type="ORF">NLS_LOCUS8830</name>
</gene>